<comment type="caution">
    <text evidence="1">The sequence shown here is derived from an EMBL/GenBank/DDBJ whole genome shotgun (WGS) entry which is preliminary data.</text>
</comment>
<dbReference type="AlphaFoldDB" id="A0A2V4BMY6"/>
<name>A0A2V4BMY6_9FLAO</name>
<dbReference type="EMBL" id="QJHK01000011">
    <property type="protein sequence ID" value="PXY40339.1"/>
    <property type="molecule type" value="Genomic_DNA"/>
</dbReference>
<gene>
    <name evidence="1" type="ORF">DMB65_13520</name>
</gene>
<evidence type="ECO:0000313" key="1">
    <source>
        <dbReference type="EMBL" id="PXY40339.1"/>
    </source>
</evidence>
<proteinExistence type="predicted"/>
<dbReference type="Proteomes" id="UP000247903">
    <property type="component" value="Unassembled WGS sequence"/>
</dbReference>
<dbReference type="RefSeq" id="WP_110307163.1">
    <property type="nucleotide sequence ID" value="NZ_QJHK01000011.1"/>
</dbReference>
<accession>A0A2V4BMY6</accession>
<sequence>MKQVLKLITIALVIIPVFAFSQKDKNYIIVGYSSICCGTPSEKPIMDYVKNFEKKNKLKPFEIFVEHGLGKEGEHAFYIGTDNLNTKLTKYFMDGLKIMATNQNKKRSKNGDGYVNVDNNLIPNSTLKSIKVKPRTSISSLEIYDYKK</sequence>
<reference evidence="1 2" key="1">
    <citation type="submission" date="2018-05" db="EMBL/GenBank/DDBJ databases">
        <title>Flavobacterium sp. strain IMCC34759, incomplete genome.</title>
        <authorList>
            <person name="Joung Y."/>
            <person name="Cho J."/>
        </authorList>
    </citation>
    <scope>NUCLEOTIDE SEQUENCE [LARGE SCALE GENOMIC DNA]</scope>
    <source>
        <strain evidence="1 2">IMCC34759</strain>
    </source>
</reference>
<organism evidence="1 2">
    <name type="scientific">Flavobacterium cheongpyeongense</name>
    <dbReference type="NCBI Taxonomy" id="2212651"/>
    <lineage>
        <taxon>Bacteria</taxon>
        <taxon>Pseudomonadati</taxon>
        <taxon>Bacteroidota</taxon>
        <taxon>Flavobacteriia</taxon>
        <taxon>Flavobacteriales</taxon>
        <taxon>Flavobacteriaceae</taxon>
        <taxon>Flavobacterium</taxon>
    </lineage>
</organism>
<evidence type="ECO:0000313" key="2">
    <source>
        <dbReference type="Proteomes" id="UP000247903"/>
    </source>
</evidence>
<keyword evidence="2" id="KW-1185">Reference proteome</keyword>
<dbReference type="OrthoDB" id="1270881at2"/>
<protein>
    <submittedName>
        <fullName evidence="1">Uncharacterized protein</fullName>
    </submittedName>
</protein>